<proteinExistence type="predicted"/>
<feature type="domain" description="DUF7587" evidence="2">
    <location>
        <begin position="45"/>
        <end position="181"/>
    </location>
</feature>
<dbReference type="EMBL" id="HG792019">
    <property type="protein sequence ID" value="CDM36524.1"/>
    <property type="molecule type" value="Genomic_DNA"/>
</dbReference>
<evidence type="ECO:0000256" key="1">
    <source>
        <dbReference type="SAM" id="MobiDB-lite"/>
    </source>
</evidence>
<dbReference type="AlphaFoldDB" id="W6QR26"/>
<gene>
    <name evidence="3" type="ORF">PROQFM164_S05g000357</name>
</gene>
<feature type="region of interest" description="Disordered" evidence="1">
    <location>
        <begin position="238"/>
        <end position="279"/>
    </location>
</feature>
<dbReference type="InterPro" id="IPR056009">
    <property type="entry name" value="DUF7587"/>
</dbReference>
<sequence>MQNIGFDKACAMELLQRTNPFLEERGLSKHSWAESPNAAYSGPLLRVWDKFSGSHPDQSGRMQARLPRERLGSQESRKEYLATHANYQIWEPTPFISFSASAPGLLRFLSRRKGPSFPRTLTAINPNVRIAYGLPMVEMESELKYYEVQDPYGRAYSYYKGEYLCLWEVTPDEVVAHWDWDVLIENDHWYEDEILPAFKEHNDLFLRRSRIKATFDMSTLESALPRMLPGSVDRDALSGSDLDHSSQLDPLSNEDWNSSSEEENWQFEDDAYWDTDDEAEEANAIDDAYKILEGDW</sequence>
<organism evidence="3 4">
    <name type="scientific">Penicillium roqueforti (strain FM164)</name>
    <dbReference type="NCBI Taxonomy" id="1365484"/>
    <lineage>
        <taxon>Eukaryota</taxon>
        <taxon>Fungi</taxon>
        <taxon>Dikarya</taxon>
        <taxon>Ascomycota</taxon>
        <taxon>Pezizomycotina</taxon>
        <taxon>Eurotiomycetes</taxon>
        <taxon>Eurotiomycetidae</taxon>
        <taxon>Eurotiales</taxon>
        <taxon>Aspergillaceae</taxon>
        <taxon>Penicillium</taxon>
    </lineage>
</organism>
<dbReference type="Pfam" id="PF24494">
    <property type="entry name" value="DUF7587"/>
    <property type="match status" value="1"/>
</dbReference>
<evidence type="ECO:0000259" key="2">
    <source>
        <dbReference type="Pfam" id="PF24494"/>
    </source>
</evidence>
<accession>W6QR26</accession>
<dbReference type="Proteomes" id="UP000030686">
    <property type="component" value="Unassembled WGS sequence"/>
</dbReference>
<dbReference type="OMA" id="DHYLCLW"/>
<dbReference type="OrthoDB" id="3483554at2759"/>
<keyword evidence="4" id="KW-1185">Reference proteome</keyword>
<name>W6QR26_PENRF</name>
<evidence type="ECO:0000313" key="4">
    <source>
        <dbReference type="Proteomes" id="UP000030686"/>
    </source>
</evidence>
<feature type="compositionally biased region" description="Acidic residues" evidence="1">
    <location>
        <begin position="260"/>
        <end position="279"/>
    </location>
</feature>
<evidence type="ECO:0000313" key="3">
    <source>
        <dbReference type="EMBL" id="CDM36524.1"/>
    </source>
</evidence>
<protein>
    <recommendedName>
        <fullName evidence="2">DUF7587 domain-containing protein</fullName>
    </recommendedName>
</protein>
<reference evidence="3" key="1">
    <citation type="journal article" date="2014" name="Nat. Commun.">
        <title>Multiple recent horizontal transfers of a large genomic region in cheese making fungi.</title>
        <authorList>
            <person name="Cheeseman K."/>
            <person name="Ropars J."/>
            <person name="Renault P."/>
            <person name="Dupont J."/>
            <person name="Gouzy J."/>
            <person name="Branca A."/>
            <person name="Abraham A.L."/>
            <person name="Ceppi M."/>
            <person name="Conseiller E."/>
            <person name="Debuchy R."/>
            <person name="Malagnac F."/>
            <person name="Goarin A."/>
            <person name="Silar P."/>
            <person name="Lacoste S."/>
            <person name="Sallet E."/>
            <person name="Bensimon A."/>
            <person name="Giraud T."/>
            <person name="Brygoo Y."/>
        </authorList>
    </citation>
    <scope>NUCLEOTIDE SEQUENCE [LARGE SCALE GENOMIC DNA]</scope>
    <source>
        <strain evidence="3">FM164</strain>
    </source>
</reference>